<name>A0ABU6ZTW9_9FABA</name>
<gene>
    <name evidence="1" type="ORF">PIB30_093899</name>
</gene>
<keyword evidence="2" id="KW-1185">Reference proteome</keyword>
<evidence type="ECO:0000313" key="2">
    <source>
        <dbReference type="Proteomes" id="UP001341840"/>
    </source>
</evidence>
<sequence>MLSDALLTGYGFSTGKQGLDRICGSTTPLHGYSTSSLDRICGVTSPLHGYSASRPYLGSDPSTASHKPAQPAHSIIHIIFQLHSPFIIKYPLQHGLAVPTVIIDGFMDTAPTDGLAVDNNITTVRIAVAEVAVGATGGWGSYEIVRFRHCPHLSRNY</sequence>
<dbReference type="EMBL" id="JASCZI010273895">
    <property type="protein sequence ID" value="MED6225457.1"/>
    <property type="molecule type" value="Genomic_DNA"/>
</dbReference>
<reference evidence="1 2" key="1">
    <citation type="journal article" date="2023" name="Plants (Basel)">
        <title>Bridging the Gap: Combining Genomics and Transcriptomics Approaches to Understand Stylosanthes scabra, an Orphan Legume from the Brazilian Caatinga.</title>
        <authorList>
            <person name="Ferreira-Neto J.R.C."/>
            <person name="da Silva M.D."/>
            <person name="Binneck E."/>
            <person name="de Melo N.F."/>
            <person name="da Silva R.H."/>
            <person name="de Melo A.L.T.M."/>
            <person name="Pandolfi V."/>
            <person name="Bustamante F.O."/>
            <person name="Brasileiro-Vidal A.C."/>
            <person name="Benko-Iseppon A.M."/>
        </authorList>
    </citation>
    <scope>NUCLEOTIDE SEQUENCE [LARGE SCALE GENOMIC DNA]</scope>
    <source>
        <tissue evidence="1">Leaves</tissue>
    </source>
</reference>
<comment type="caution">
    <text evidence="1">The sequence shown here is derived from an EMBL/GenBank/DDBJ whole genome shotgun (WGS) entry which is preliminary data.</text>
</comment>
<protein>
    <submittedName>
        <fullName evidence="1">Uncharacterized protein</fullName>
    </submittedName>
</protein>
<proteinExistence type="predicted"/>
<organism evidence="1 2">
    <name type="scientific">Stylosanthes scabra</name>
    <dbReference type="NCBI Taxonomy" id="79078"/>
    <lineage>
        <taxon>Eukaryota</taxon>
        <taxon>Viridiplantae</taxon>
        <taxon>Streptophyta</taxon>
        <taxon>Embryophyta</taxon>
        <taxon>Tracheophyta</taxon>
        <taxon>Spermatophyta</taxon>
        <taxon>Magnoliopsida</taxon>
        <taxon>eudicotyledons</taxon>
        <taxon>Gunneridae</taxon>
        <taxon>Pentapetalae</taxon>
        <taxon>rosids</taxon>
        <taxon>fabids</taxon>
        <taxon>Fabales</taxon>
        <taxon>Fabaceae</taxon>
        <taxon>Papilionoideae</taxon>
        <taxon>50 kb inversion clade</taxon>
        <taxon>dalbergioids sensu lato</taxon>
        <taxon>Dalbergieae</taxon>
        <taxon>Pterocarpus clade</taxon>
        <taxon>Stylosanthes</taxon>
    </lineage>
</organism>
<feature type="non-terminal residue" evidence="1">
    <location>
        <position position="157"/>
    </location>
</feature>
<dbReference type="Proteomes" id="UP001341840">
    <property type="component" value="Unassembled WGS sequence"/>
</dbReference>
<evidence type="ECO:0000313" key="1">
    <source>
        <dbReference type="EMBL" id="MED6225457.1"/>
    </source>
</evidence>
<accession>A0ABU6ZTW9</accession>